<dbReference type="Proteomes" id="UP001153332">
    <property type="component" value="Unassembled WGS sequence"/>
</dbReference>
<protein>
    <submittedName>
        <fullName evidence="1">Uncharacterized protein</fullName>
    </submittedName>
</protein>
<proteinExistence type="predicted"/>
<reference evidence="1" key="1">
    <citation type="submission" date="2022-12" db="EMBL/GenBank/DDBJ databases">
        <title>Genome Sequence of Lasiodiplodia mahajangana.</title>
        <authorList>
            <person name="Buettner E."/>
        </authorList>
    </citation>
    <scope>NUCLEOTIDE SEQUENCE</scope>
    <source>
        <strain evidence="1">VT137</strain>
    </source>
</reference>
<keyword evidence="2" id="KW-1185">Reference proteome</keyword>
<gene>
    <name evidence="1" type="ORF">O1611_g5033</name>
</gene>
<dbReference type="EMBL" id="JAPUUL010001017">
    <property type="protein sequence ID" value="KAJ8128601.1"/>
    <property type="molecule type" value="Genomic_DNA"/>
</dbReference>
<accession>A0ACC2JM59</accession>
<organism evidence="1 2">
    <name type="scientific">Lasiodiplodia mahajangana</name>
    <dbReference type="NCBI Taxonomy" id="1108764"/>
    <lineage>
        <taxon>Eukaryota</taxon>
        <taxon>Fungi</taxon>
        <taxon>Dikarya</taxon>
        <taxon>Ascomycota</taxon>
        <taxon>Pezizomycotina</taxon>
        <taxon>Dothideomycetes</taxon>
        <taxon>Dothideomycetes incertae sedis</taxon>
        <taxon>Botryosphaeriales</taxon>
        <taxon>Botryosphaeriaceae</taxon>
        <taxon>Lasiodiplodia</taxon>
    </lineage>
</organism>
<name>A0ACC2JM59_9PEZI</name>
<evidence type="ECO:0000313" key="2">
    <source>
        <dbReference type="Proteomes" id="UP001153332"/>
    </source>
</evidence>
<comment type="caution">
    <text evidence="1">The sequence shown here is derived from an EMBL/GenBank/DDBJ whole genome shotgun (WGS) entry which is preliminary data.</text>
</comment>
<evidence type="ECO:0000313" key="1">
    <source>
        <dbReference type="EMBL" id="KAJ8128601.1"/>
    </source>
</evidence>
<sequence length="262" mass="28779">MRLVDSALHMRTLADMTVEHHAMMMLTFYSSYLLGLEEHRSSTRTPPPAVAAVTPPSELVTPLLRVVTPLLKAYVTKQAIPLVYACMESLGGVGYLENAESEHINLARLFRDTCVLNIWEGTTDVLGTDLVRALKHPKGGPDSIKALDLVILSGEKGVKNAHITKQWEALRARLEANAQEDLVQDARGILWNLAETLMAVLFLLDVKSSDGPVAREMCRRYFVSRGMSMTNQSTNSDTQANLDMNRAIVFGVDNATGAASKL</sequence>